<evidence type="ECO:0000313" key="2">
    <source>
        <dbReference type="EMBL" id="KNZ53689.1"/>
    </source>
</evidence>
<proteinExistence type="predicted"/>
<keyword evidence="3" id="KW-1185">Reference proteome</keyword>
<comment type="caution">
    <text evidence="2">The sequence shown here is derived from an EMBL/GenBank/DDBJ whole genome shotgun (WGS) entry which is preliminary data.</text>
</comment>
<accession>A0A0L6UYY4</accession>
<dbReference type="EMBL" id="LAVV01008129">
    <property type="protein sequence ID" value="KNZ53689.1"/>
    <property type="molecule type" value="Genomic_DNA"/>
</dbReference>
<keyword evidence="1" id="KW-0472">Membrane</keyword>
<name>A0A0L6UYY4_9BASI</name>
<gene>
    <name evidence="2" type="ORF">VP01_3164g3</name>
</gene>
<sequence length="155" mass="18313">HYPGSEEITSRNQMSLPQKKPILQNINSIFASCHKKISNYTIWIAQNCFQTIQLDSKEQFNKSQTVQTRIPFRYQISHVLDSGRRMKPSDFHSQFHLKVSFFYFYLYSYLFFFISNHSNLSLVYCITQRRSSHLRMTNCGGNKTKKDCTSQSILF</sequence>
<dbReference type="AlphaFoldDB" id="A0A0L6UYY4"/>
<dbReference type="OrthoDB" id="2422411at2759"/>
<dbReference type="Proteomes" id="UP000037035">
    <property type="component" value="Unassembled WGS sequence"/>
</dbReference>
<feature type="transmembrane region" description="Helical" evidence="1">
    <location>
        <begin position="102"/>
        <end position="126"/>
    </location>
</feature>
<dbReference type="VEuPathDB" id="FungiDB:VP01_3164g3"/>
<reference evidence="2 3" key="1">
    <citation type="submission" date="2015-08" db="EMBL/GenBank/DDBJ databases">
        <title>Next Generation Sequencing and Analysis of the Genome of Puccinia sorghi L Schw, the Causal Agent of Maize Common Rust.</title>
        <authorList>
            <person name="Rochi L."/>
            <person name="Burguener G."/>
            <person name="Darino M."/>
            <person name="Turjanski A."/>
            <person name="Kreff E."/>
            <person name="Dieguez M.J."/>
            <person name="Sacco F."/>
        </authorList>
    </citation>
    <scope>NUCLEOTIDE SEQUENCE [LARGE SCALE GENOMIC DNA]</scope>
    <source>
        <strain evidence="2 3">RO10H11247</strain>
    </source>
</reference>
<keyword evidence="1" id="KW-0812">Transmembrane</keyword>
<protein>
    <submittedName>
        <fullName evidence="2">Uncharacterized protein</fullName>
    </submittedName>
</protein>
<organism evidence="2 3">
    <name type="scientific">Puccinia sorghi</name>
    <dbReference type="NCBI Taxonomy" id="27349"/>
    <lineage>
        <taxon>Eukaryota</taxon>
        <taxon>Fungi</taxon>
        <taxon>Dikarya</taxon>
        <taxon>Basidiomycota</taxon>
        <taxon>Pucciniomycotina</taxon>
        <taxon>Pucciniomycetes</taxon>
        <taxon>Pucciniales</taxon>
        <taxon>Pucciniaceae</taxon>
        <taxon>Puccinia</taxon>
    </lineage>
</organism>
<evidence type="ECO:0000256" key="1">
    <source>
        <dbReference type="SAM" id="Phobius"/>
    </source>
</evidence>
<evidence type="ECO:0000313" key="3">
    <source>
        <dbReference type="Proteomes" id="UP000037035"/>
    </source>
</evidence>
<feature type="non-terminal residue" evidence="2">
    <location>
        <position position="1"/>
    </location>
</feature>
<keyword evidence="1" id="KW-1133">Transmembrane helix</keyword>